<reference evidence="2" key="4">
    <citation type="submission" date="2019-03" db="UniProtKB">
        <authorList>
            <consortium name="EnsemblPlants"/>
        </authorList>
    </citation>
    <scope>IDENTIFICATION</scope>
</reference>
<dbReference type="AlphaFoldDB" id="A0A453FEG2"/>
<evidence type="ECO:0000313" key="3">
    <source>
        <dbReference type="Proteomes" id="UP000015105"/>
    </source>
</evidence>
<accession>A0A453FEG2</accession>
<organism evidence="2 3">
    <name type="scientific">Aegilops tauschii subsp. strangulata</name>
    <name type="common">Goatgrass</name>
    <dbReference type="NCBI Taxonomy" id="200361"/>
    <lineage>
        <taxon>Eukaryota</taxon>
        <taxon>Viridiplantae</taxon>
        <taxon>Streptophyta</taxon>
        <taxon>Embryophyta</taxon>
        <taxon>Tracheophyta</taxon>
        <taxon>Spermatophyta</taxon>
        <taxon>Magnoliopsida</taxon>
        <taxon>Liliopsida</taxon>
        <taxon>Poales</taxon>
        <taxon>Poaceae</taxon>
        <taxon>BOP clade</taxon>
        <taxon>Pooideae</taxon>
        <taxon>Triticodae</taxon>
        <taxon>Triticeae</taxon>
        <taxon>Triticinae</taxon>
        <taxon>Aegilops</taxon>
    </lineage>
</organism>
<sequence length="74" mass="8651">MFPFCPKADRVLTRVGVHRETLILLNFILNLIWTLKISCHIYFTCTVHLSFSLLNIMDQFHRKYLQAAAALMLV</sequence>
<reference evidence="3" key="1">
    <citation type="journal article" date="2014" name="Science">
        <title>Ancient hybridizations among the ancestral genomes of bread wheat.</title>
        <authorList>
            <consortium name="International Wheat Genome Sequencing Consortium,"/>
            <person name="Marcussen T."/>
            <person name="Sandve S.R."/>
            <person name="Heier L."/>
            <person name="Spannagl M."/>
            <person name="Pfeifer M."/>
            <person name="Jakobsen K.S."/>
            <person name="Wulff B.B."/>
            <person name="Steuernagel B."/>
            <person name="Mayer K.F."/>
            <person name="Olsen O.A."/>
        </authorList>
    </citation>
    <scope>NUCLEOTIDE SEQUENCE [LARGE SCALE GENOMIC DNA]</scope>
    <source>
        <strain evidence="3">cv. AL8/78</strain>
    </source>
</reference>
<keyword evidence="1" id="KW-0812">Transmembrane</keyword>
<dbReference type="Proteomes" id="UP000015105">
    <property type="component" value="Chromosome 3D"/>
</dbReference>
<dbReference type="Gramene" id="AET3Gv20653400.11">
    <property type="protein sequence ID" value="AET3Gv20653400.11"/>
    <property type="gene ID" value="AET3Gv20653400"/>
</dbReference>
<protein>
    <submittedName>
        <fullName evidence="2">Uncharacterized protein</fullName>
    </submittedName>
</protein>
<proteinExistence type="predicted"/>
<evidence type="ECO:0000256" key="1">
    <source>
        <dbReference type="SAM" id="Phobius"/>
    </source>
</evidence>
<keyword evidence="1" id="KW-1133">Transmembrane helix</keyword>
<reference evidence="2" key="3">
    <citation type="journal article" date="2017" name="Nature">
        <title>Genome sequence of the progenitor of the wheat D genome Aegilops tauschii.</title>
        <authorList>
            <person name="Luo M.C."/>
            <person name="Gu Y.Q."/>
            <person name="Puiu D."/>
            <person name="Wang H."/>
            <person name="Twardziok S.O."/>
            <person name="Deal K.R."/>
            <person name="Huo N."/>
            <person name="Zhu T."/>
            <person name="Wang L."/>
            <person name="Wang Y."/>
            <person name="McGuire P.E."/>
            <person name="Liu S."/>
            <person name="Long H."/>
            <person name="Ramasamy R.K."/>
            <person name="Rodriguez J.C."/>
            <person name="Van S.L."/>
            <person name="Yuan L."/>
            <person name="Wang Z."/>
            <person name="Xia Z."/>
            <person name="Xiao L."/>
            <person name="Anderson O.D."/>
            <person name="Ouyang S."/>
            <person name="Liang Y."/>
            <person name="Zimin A.V."/>
            <person name="Pertea G."/>
            <person name="Qi P."/>
            <person name="Bennetzen J.L."/>
            <person name="Dai X."/>
            <person name="Dawson M.W."/>
            <person name="Muller H.G."/>
            <person name="Kugler K."/>
            <person name="Rivarola-Duarte L."/>
            <person name="Spannagl M."/>
            <person name="Mayer K.F.X."/>
            <person name="Lu F.H."/>
            <person name="Bevan M.W."/>
            <person name="Leroy P."/>
            <person name="Li P."/>
            <person name="You F.M."/>
            <person name="Sun Q."/>
            <person name="Liu Z."/>
            <person name="Lyons E."/>
            <person name="Wicker T."/>
            <person name="Salzberg S.L."/>
            <person name="Devos K.M."/>
            <person name="Dvorak J."/>
        </authorList>
    </citation>
    <scope>NUCLEOTIDE SEQUENCE [LARGE SCALE GENOMIC DNA]</scope>
    <source>
        <strain evidence="2">cv. AL8/78</strain>
    </source>
</reference>
<reference evidence="2" key="5">
    <citation type="journal article" date="2021" name="G3 (Bethesda)">
        <title>Aegilops tauschii genome assembly Aet v5.0 features greater sequence contiguity and improved annotation.</title>
        <authorList>
            <person name="Wang L."/>
            <person name="Zhu T."/>
            <person name="Rodriguez J.C."/>
            <person name="Deal K.R."/>
            <person name="Dubcovsky J."/>
            <person name="McGuire P.E."/>
            <person name="Lux T."/>
            <person name="Spannagl M."/>
            <person name="Mayer K.F.X."/>
            <person name="Baldrich P."/>
            <person name="Meyers B.C."/>
            <person name="Huo N."/>
            <person name="Gu Y.Q."/>
            <person name="Zhou H."/>
            <person name="Devos K.M."/>
            <person name="Bennetzen J.L."/>
            <person name="Unver T."/>
            <person name="Budak H."/>
            <person name="Gulick P.J."/>
            <person name="Galiba G."/>
            <person name="Kalapos B."/>
            <person name="Nelson D.R."/>
            <person name="Li P."/>
            <person name="You F.M."/>
            <person name="Luo M.C."/>
            <person name="Dvorak J."/>
        </authorList>
    </citation>
    <scope>NUCLEOTIDE SEQUENCE [LARGE SCALE GENOMIC DNA]</scope>
    <source>
        <strain evidence="2">cv. AL8/78</strain>
    </source>
</reference>
<dbReference type="EnsemblPlants" id="AET3Gv20653400.11">
    <property type="protein sequence ID" value="AET3Gv20653400.11"/>
    <property type="gene ID" value="AET3Gv20653400"/>
</dbReference>
<name>A0A453FEG2_AEGTS</name>
<evidence type="ECO:0000313" key="2">
    <source>
        <dbReference type="EnsemblPlants" id="AET3Gv20653400.11"/>
    </source>
</evidence>
<keyword evidence="3" id="KW-1185">Reference proteome</keyword>
<keyword evidence="1" id="KW-0472">Membrane</keyword>
<feature type="transmembrane region" description="Helical" evidence="1">
    <location>
        <begin position="21"/>
        <end position="43"/>
    </location>
</feature>
<reference evidence="3" key="2">
    <citation type="journal article" date="2017" name="Nat. Plants">
        <title>The Aegilops tauschii genome reveals multiple impacts of transposons.</title>
        <authorList>
            <person name="Zhao G."/>
            <person name="Zou C."/>
            <person name="Li K."/>
            <person name="Wang K."/>
            <person name="Li T."/>
            <person name="Gao L."/>
            <person name="Zhang X."/>
            <person name="Wang H."/>
            <person name="Yang Z."/>
            <person name="Liu X."/>
            <person name="Jiang W."/>
            <person name="Mao L."/>
            <person name="Kong X."/>
            <person name="Jiao Y."/>
            <person name="Jia J."/>
        </authorList>
    </citation>
    <scope>NUCLEOTIDE SEQUENCE [LARGE SCALE GENOMIC DNA]</scope>
    <source>
        <strain evidence="3">cv. AL8/78</strain>
    </source>
</reference>